<feature type="transmembrane region" description="Helical" evidence="6">
    <location>
        <begin position="81"/>
        <end position="100"/>
    </location>
</feature>
<evidence type="ECO:0000256" key="3">
    <source>
        <dbReference type="ARBA" id="ARBA00022692"/>
    </source>
</evidence>
<evidence type="ECO:0000256" key="6">
    <source>
        <dbReference type="SAM" id="Phobius"/>
    </source>
</evidence>
<evidence type="ECO:0000256" key="1">
    <source>
        <dbReference type="ARBA" id="ARBA00004141"/>
    </source>
</evidence>
<keyword evidence="3 6" id="KW-0812">Transmembrane</keyword>
<evidence type="ECO:0000313" key="9">
    <source>
        <dbReference type="Proteomes" id="UP001519287"/>
    </source>
</evidence>
<keyword evidence="9" id="KW-1185">Reference proteome</keyword>
<dbReference type="EMBL" id="JAGGLB010000022">
    <property type="protein sequence ID" value="MBP1993891.1"/>
    <property type="molecule type" value="Genomic_DNA"/>
</dbReference>
<dbReference type="InterPro" id="IPR051401">
    <property type="entry name" value="GtrA_CellWall_Glycosyl"/>
</dbReference>
<protein>
    <submittedName>
        <fullName evidence="8">Flippase GtrA</fullName>
    </submittedName>
</protein>
<dbReference type="PANTHER" id="PTHR38459:SF1">
    <property type="entry name" value="PROPHAGE BACTOPRENOL-LINKED GLUCOSE TRANSLOCASE HOMOLOG"/>
    <property type="match status" value="1"/>
</dbReference>
<evidence type="ECO:0000313" key="8">
    <source>
        <dbReference type="EMBL" id="MBP1993891.1"/>
    </source>
</evidence>
<comment type="similarity">
    <text evidence="2">Belongs to the GtrA family.</text>
</comment>
<evidence type="ECO:0000256" key="2">
    <source>
        <dbReference type="ARBA" id="ARBA00009399"/>
    </source>
</evidence>
<dbReference type="Pfam" id="PF04138">
    <property type="entry name" value="GtrA_DPMS_TM"/>
    <property type="match status" value="1"/>
</dbReference>
<keyword evidence="5 6" id="KW-0472">Membrane</keyword>
<accession>A0ABS4J228</accession>
<dbReference type="InterPro" id="IPR007267">
    <property type="entry name" value="GtrA_DPMS_TM"/>
</dbReference>
<dbReference type="RefSeq" id="WP_209975762.1">
    <property type="nucleotide sequence ID" value="NZ_JAGGLB010000022.1"/>
</dbReference>
<comment type="caution">
    <text evidence="8">The sequence shown here is derived from an EMBL/GenBank/DDBJ whole genome shotgun (WGS) entry which is preliminary data.</text>
</comment>
<feature type="transmembrane region" description="Helical" evidence="6">
    <location>
        <begin position="112"/>
        <end position="131"/>
    </location>
</feature>
<comment type="subcellular location">
    <subcellularLocation>
        <location evidence="1">Membrane</location>
        <topology evidence="1">Multi-pass membrane protein</topology>
    </subcellularLocation>
</comment>
<evidence type="ECO:0000256" key="4">
    <source>
        <dbReference type="ARBA" id="ARBA00022989"/>
    </source>
</evidence>
<keyword evidence="4 6" id="KW-1133">Transmembrane helix</keyword>
<dbReference type="PANTHER" id="PTHR38459">
    <property type="entry name" value="PROPHAGE BACTOPRENOL-LINKED GLUCOSE TRANSLOCASE HOMOLOG"/>
    <property type="match status" value="1"/>
</dbReference>
<feature type="transmembrane region" description="Helical" evidence="6">
    <location>
        <begin position="41"/>
        <end position="60"/>
    </location>
</feature>
<gene>
    <name evidence="8" type="ORF">J2Z66_005517</name>
</gene>
<organism evidence="8 9">
    <name type="scientific">Paenibacillus eucommiae</name>
    <dbReference type="NCBI Taxonomy" id="1355755"/>
    <lineage>
        <taxon>Bacteria</taxon>
        <taxon>Bacillati</taxon>
        <taxon>Bacillota</taxon>
        <taxon>Bacilli</taxon>
        <taxon>Bacillales</taxon>
        <taxon>Paenibacillaceae</taxon>
        <taxon>Paenibacillus</taxon>
    </lineage>
</organism>
<dbReference type="Proteomes" id="UP001519287">
    <property type="component" value="Unassembled WGS sequence"/>
</dbReference>
<feature type="transmembrane region" description="Helical" evidence="6">
    <location>
        <begin position="12"/>
        <end position="35"/>
    </location>
</feature>
<evidence type="ECO:0000256" key="5">
    <source>
        <dbReference type="ARBA" id="ARBA00023136"/>
    </source>
</evidence>
<proteinExistence type="inferred from homology"/>
<evidence type="ECO:0000259" key="7">
    <source>
        <dbReference type="Pfam" id="PF04138"/>
    </source>
</evidence>
<name>A0ABS4J228_9BACL</name>
<feature type="domain" description="GtrA/DPMS transmembrane" evidence="7">
    <location>
        <begin position="15"/>
        <end position="138"/>
    </location>
</feature>
<reference evidence="8 9" key="1">
    <citation type="submission" date="2021-03" db="EMBL/GenBank/DDBJ databases">
        <title>Genomic Encyclopedia of Type Strains, Phase IV (KMG-IV): sequencing the most valuable type-strain genomes for metagenomic binning, comparative biology and taxonomic classification.</title>
        <authorList>
            <person name="Goeker M."/>
        </authorList>
    </citation>
    <scope>NUCLEOTIDE SEQUENCE [LARGE SCALE GENOMIC DNA]</scope>
    <source>
        <strain evidence="8 9">DSM 26048</strain>
    </source>
</reference>
<sequence>MTAAGSSWYKSSFARFLLVGILNTLVGLGLSFVLYNVLHLGYWPSTFLGNTIGAAFSFVLNRSFTFRSKVSVQNSWWKFALVILCCYGFSYGTSLLLGNLWSSLFPSTNQTWVHNAAILFGNGMYTISNYLGHKYFTFRTPALPAKELSVSSLERGRGSDR</sequence>